<protein>
    <submittedName>
        <fullName evidence="4">Nudix hydrolase 8</fullName>
    </submittedName>
</protein>
<name>A0A2I0WT48_9ASPA</name>
<sequence length="75" mass="8819">MESRLISKPQLMMTMEVLFVELKVPIHPKAFETSLKLSTWCWRQQGIKGVWIKLPIELASLVQIIVKVFENFLYI</sequence>
<reference evidence="4 5" key="2">
    <citation type="journal article" date="2017" name="Nature">
        <title>The Apostasia genome and the evolution of orchids.</title>
        <authorList>
            <person name="Zhang G.Q."/>
            <person name="Liu K.W."/>
            <person name="Li Z."/>
            <person name="Lohaus R."/>
            <person name="Hsiao Y.Y."/>
            <person name="Niu S.C."/>
            <person name="Wang J.Y."/>
            <person name="Lin Y.C."/>
            <person name="Xu Q."/>
            <person name="Chen L.J."/>
            <person name="Yoshida K."/>
            <person name="Fujiwara S."/>
            <person name="Wang Z.W."/>
            <person name="Zhang Y.Q."/>
            <person name="Mitsuda N."/>
            <person name="Wang M."/>
            <person name="Liu G.H."/>
            <person name="Pecoraro L."/>
            <person name="Huang H.X."/>
            <person name="Xiao X.J."/>
            <person name="Lin M."/>
            <person name="Wu X.Y."/>
            <person name="Wu W.L."/>
            <person name="Chen Y.Y."/>
            <person name="Chang S.B."/>
            <person name="Sakamoto S."/>
            <person name="Ohme-Takagi M."/>
            <person name="Yagi M."/>
            <person name="Zeng S.J."/>
            <person name="Shen C.Y."/>
            <person name="Yeh C.M."/>
            <person name="Luo Y.B."/>
            <person name="Tsai W.C."/>
            <person name="Van de Peer Y."/>
            <person name="Liu Z.J."/>
        </authorList>
    </citation>
    <scope>NUCLEOTIDE SEQUENCE [LARGE SCALE GENOMIC DNA]</scope>
    <source>
        <tissue evidence="4">The whole plant</tissue>
    </source>
</reference>
<organism evidence="4 5">
    <name type="scientific">Dendrobium catenatum</name>
    <dbReference type="NCBI Taxonomy" id="906689"/>
    <lineage>
        <taxon>Eukaryota</taxon>
        <taxon>Viridiplantae</taxon>
        <taxon>Streptophyta</taxon>
        <taxon>Embryophyta</taxon>
        <taxon>Tracheophyta</taxon>
        <taxon>Spermatophyta</taxon>
        <taxon>Magnoliopsida</taxon>
        <taxon>Liliopsida</taxon>
        <taxon>Asparagales</taxon>
        <taxon>Orchidaceae</taxon>
        <taxon>Epidendroideae</taxon>
        <taxon>Malaxideae</taxon>
        <taxon>Dendrobiinae</taxon>
        <taxon>Dendrobium</taxon>
    </lineage>
</organism>
<evidence type="ECO:0000313" key="5">
    <source>
        <dbReference type="Proteomes" id="UP000233837"/>
    </source>
</evidence>
<dbReference type="AlphaFoldDB" id="A0A2I0WT48"/>
<dbReference type="InterPro" id="IPR003293">
    <property type="entry name" value="Nudix_hydrolase6-like"/>
</dbReference>
<accession>A0A2I0WT48</accession>
<dbReference type="GO" id="GO:0035529">
    <property type="term" value="F:NADH pyrophosphatase activity"/>
    <property type="evidence" value="ECO:0007669"/>
    <property type="project" value="TreeGrafter"/>
</dbReference>
<dbReference type="GO" id="GO:0051287">
    <property type="term" value="F:NAD binding"/>
    <property type="evidence" value="ECO:0007669"/>
    <property type="project" value="TreeGrafter"/>
</dbReference>
<dbReference type="PANTHER" id="PTHR13994">
    <property type="entry name" value="NUDIX HYDROLASE RELATED"/>
    <property type="match status" value="1"/>
</dbReference>
<comment type="similarity">
    <text evidence="1">Belongs to the Nudix hydrolase family.</text>
</comment>
<dbReference type="Pfam" id="PF18290">
    <property type="entry name" value="Nudix_hydro"/>
    <property type="match status" value="1"/>
</dbReference>
<evidence type="ECO:0000313" key="4">
    <source>
        <dbReference type="EMBL" id="PKU78839.1"/>
    </source>
</evidence>
<dbReference type="EMBL" id="KZ502442">
    <property type="protein sequence ID" value="PKU78839.1"/>
    <property type="molecule type" value="Genomic_DNA"/>
</dbReference>
<evidence type="ECO:0000256" key="1">
    <source>
        <dbReference type="ARBA" id="ARBA00005582"/>
    </source>
</evidence>
<reference evidence="4 5" key="1">
    <citation type="journal article" date="2016" name="Sci. Rep.">
        <title>The Dendrobium catenatum Lindl. genome sequence provides insights into polysaccharide synthase, floral development and adaptive evolution.</title>
        <authorList>
            <person name="Zhang G.Q."/>
            <person name="Xu Q."/>
            <person name="Bian C."/>
            <person name="Tsai W.C."/>
            <person name="Yeh C.M."/>
            <person name="Liu K.W."/>
            <person name="Yoshida K."/>
            <person name="Zhang L.S."/>
            <person name="Chang S.B."/>
            <person name="Chen F."/>
            <person name="Shi Y."/>
            <person name="Su Y.Y."/>
            <person name="Zhang Y.Q."/>
            <person name="Chen L.J."/>
            <person name="Yin Y."/>
            <person name="Lin M."/>
            <person name="Huang H."/>
            <person name="Deng H."/>
            <person name="Wang Z.W."/>
            <person name="Zhu S.L."/>
            <person name="Zhao X."/>
            <person name="Deng C."/>
            <person name="Niu S.C."/>
            <person name="Huang J."/>
            <person name="Wang M."/>
            <person name="Liu G.H."/>
            <person name="Yang H.J."/>
            <person name="Xiao X.J."/>
            <person name="Hsiao Y.Y."/>
            <person name="Wu W.L."/>
            <person name="Chen Y.Y."/>
            <person name="Mitsuda N."/>
            <person name="Ohme-Takagi M."/>
            <person name="Luo Y.B."/>
            <person name="Van de Peer Y."/>
            <person name="Liu Z.J."/>
        </authorList>
    </citation>
    <scope>NUCLEOTIDE SEQUENCE [LARGE SCALE GENOMIC DNA]</scope>
    <source>
        <tissue evidence="4">The whole plant</tissue>
    </source>
</reference>
<dbReference type="PANTHER" id="PTHR13994:SF29">
    <property type="entry name" value="NUDIX HYDROLASE 2"/>
    <property type="match status" value="1"/>
</dbReference>
<evidence type="ECO:0000256" key="2">
    <source>
        <dbReference type="ARBA" id="ARBA00022801"/>
    </source>
</evidence>
<keyword evidence="5" id="KW-1185">Reference proteome</keyword>
<evidence type="ECO:0000259" key="3">
    <source>
        <dbReference type="Pfam" id="PF18290"/>
    </source>
</evidence>
<proteinExistence type="inferred from homology"/>
<dbReference type="Gene3D" id="3.40.630.30">
    <property type="match status" value="1"/>
</dbReference>
<feature type="domain" description="Pre-nudix hydrolase" evidence="3">
    <location>
        <begin position="20"/>
        <end position="67"/>
    </location>
</feature>
<gene>
    <name evidence="4" type="primary">NUDT8</name>
    <name evidence="4" type="ORF">MA16_Dca000182</name>
</gene>
<dbReference type="GO" id="GO:0047631">
    <property type="term" value="F:ADP-ribose diphosphatase activity"/>
    <property type="evidence" value="ECO:0007669"/>
    <property type="project" value="TreeGrafter"/>
</dbReference>
<keyword evidence="2 4" id="KW-0378">Hydrolase</keyword>
<dbReference type="InterPro" id="IPR040618">
    <property type="entry name" value="Pre-Nudix"/>
</dbReference>
<dbReference type="Proteomes" id="UP000233837">
    <property type="component" value="Unassembled WGS sequence"/>
</dbReference>